<evidence type="ECO:0000313" key="1">
    <source>
        <dbReference type="EMBL" id="MBG0739162.1"/>
    </source>
</evidence>
<gene>
    <name evidence="1" type="ORF">IV500_07105</name>
</gene>
<organism evidence="1 2">
    <name type="scientific">Arthrobacter terrae</name>
    <dbReference type="NCBI Taxonomy" id="2935737"/>
    <lineage>
        <taxon>Bacteria</taxon>
        <taxon>Bacillati</taxon>
        <taxon>Actinomycetota</taxon>
        <taxon>Actinomycetes</taxon>
        <taxon>Micrococcales</taxon>
        <taxon>Micrococcaceae</taxon>
        <taxon>Arthrobacter</taxon>
    </lineage>
</organism>
<dbReference type="EMBL" id="JADNYM010000007">
    <property type="protein sequence ID" value="MBG0739162.1"/>
    <property type="molecule type" value="Genomic_DNA"/>
</dbReference>
<reference evidence="1 2" key="1">
    <citation type="submission" date="2020-11" db="EMBL/GenBank/DDBJ databases">
        <title>Arthrobacter antarcticus sp. nov., isolated from Antarctic Soil.</title>
        <authorList>
            <person name="Li J."/>
        </authorList>
    </citation>
    <scope>NUCLEOTIDE SEQUENCE [LARGE SCALE GENOMIC DNA]</scope>
    <source>
        <strain evidence="1 2">Z1-20</strain>
    </source>
</reference>
<dbReference type="Proteomes" id="UP000655366">
    <property type="component" value="Unassembled WGS sequence"/>
</dbReference>
<comment type="caution">
    <text evidence="1">The sequence shown here is derived from an EMBL/GenBank/DDBJ whole genome shotgun (WGS) entry which is preliminary data.</text>
</comment>
<proteinExistence type="predicted"/>
<name>A0A931CIE2_9MICC</name>
<evidence type="ECO:0000313" key="2">
    <source>
        <dbReference type="Proteomes" id="UP000655366"/>
    </source>
</evidence>
<protein>
    <submittedName>
        <fullName evidence="1">Uncharacterized protein</fullName>
    </submittedName>
</protein>
<keyword evidence="2" id="KW-1185">Reference proteome</keyword>
<dbReference type="RefSeq" id="WP_196396103.1">
    <property type="nucleotide sequence ID" value="NZ_JADNYM010000007.1"/>
</dbReference>
<accession>A0A931CIE2</accession>
<sequence>MTLLIVAIRGLDLRRCYLVDQMILHFCPLFGPGRLQPVSFLHRRRLADSWRLLVKPALRGSWFVVKSNFVSMNVGGSYVAANRK</sequence>
<dbReference type="AlphaFoldDB" id="A0A931CIE2"/>